<protein>
    <recommendedName>
        <fullName evidence="2">DUF4806 domain-containing protein</fullName>
    </recommendedName>
</protein>
<evidence type="ECO:0000259" key="2">
    <source>
        <dbReference type="Pfam" id="PF16064"/>
    </source>
</evidence>
<dbReference type="Proteomes" id="UP001234178">
    <property type="component" value="Unassembled WGS sequence"/>
</dbReference>
<comment type="caution">
    <text evidence="3">The sequence shown here is derived from an EMBL/GenBank/DDBJ whole genome shotgun (WGS) entry which is preliminary data.</text>
</comment>
<reference evidence="3 4" key="1">
    <citation type="journal article" date="2023" name="Nucleic Acids Res.">
        <title>The hologenome of Daphnia magna reveals possible DNA methylation and microbiome-mediated evolution of the host genome.</title>
        <authorList>
            <person name="Chaturvedi A."/>
            <person name="Li X."/>
            <person name="Dhandapani V."/>
            <person name="Marshall H."/>
            <person name="Kissane S."/>
            <person name="Cuenca-Cambronero M."/>
            <person name="Asole G."/>
            <person name="Calvet F."/>
            <person name="Ruiz-Romero M."/>
            <person name="Marangio P."/>
            <person name="Guigo R."/>
            <person name="Rago D."/>
            <person name="Mirbahai L."/>
            <person name="Eastwood N."/>
            <person name="Colbourne J.K."/>
            <person name="Zhou J."/>
            <person name="Mallon E."/>
            <person name="Orsini L."/>
        </authorList>
    </citation>
    <scope>NUCLEOTIDE SEQUENCE [LARGE SCALE GENOMIC DNA]</scope>
    <source>
        <strain evidence="3">LRV0_1</strain>
    </source>
</reference>
<keyword evidence="4" id="KW-1185">Reference proteome</keyword>
<feature type="domain" description="DUF4806" evidence="2">
    <location>
        <begin position="93"/>
        <end position="178"/>
    </location>
</feature>
<accession>A0ABR0A927</accession>
<feature type="region of interest" description="Disordered" evidence="1">
    <location>
        <begin position="1"/>
        <end position="22"/>
    </location>
</feature>
<proteinExistence type="predicted"/>
<feature type="compositionally biased region" description="Polar residues" evidence="1">
    <location>
        <begin position="1"/>
        <end position="13"/>
    </location>
</feature>
<dbReference type="Pfam" id="PF16064">
    <property type="entry name" value="DUF4806"/>
    <property type="match status" value="1"/>
</dbReference>
<dbReference type="PANTHER" id="PTHR34153:SF2">
    <property type="entry name" value="SI:CH211-262H13.3-RELATED"/>
    <property type="match status" value="1"/>
</dbReference>
<evidence type="ECO:0000313" key="4">
    <source>
        <dbReference type="Proteomes" id="UP001234178"/>
    </source>
</evidence>
<organism evidence="3 4">
    <name type="scientific">Daphnia magna</name>
    <dbReference type="NCBI Taxonomy" id="35525"/>
    <lineage>
        <taxon>Eukaryota</taxon>
        <taxon>Metazoa</taxon>
        <taxon>Ecdysozoa</taxon>
        <taxon>Arthropoda</taxon>
        <taxon>Crustacea</taxon>
        <taxon>Branchiopoda</taxon>
        <taxon>Diplostraca</taxon>
        <taxon>Cladocera</taxon>
        <taxon>Anomopoda</taxon>
        <taxon>Daphniidae</taxon>
        <taxon>Daphnia</taxon>
    </lineage>
</organism>
<dbReference type="InterPro" id="IPR032071">
    <property type="entry name" value="DUF4806"/>
</dbReference>
<dbReference type="EMBL" id="JAOYFB010000036">
    <property type="protein sequence ID" value="KAK4021554.1"/>
    <property type="molecule type" value="Genomic_DNA"/>
</dbReference>
<evidence type="ECO:0000313" key="3">
    <source>
        <dbReference type="EMBL" id="KAK4021554.1"/>
    </source>
</evidence>
<gene>
    <name evidence="3" type="ORF">OUZ56_003468</name>
</gene>
<name>A0ABR0A927_9CRUS</name>
<evidence type="ECO:0000256" key="1">
    <source>
        <dbReference type="SAM" id="MobiDB-lite"/>
    </source>
</evidence>
<dbReference type="PANTHER" id="PTHR34153">
    <property type="entry name" value="SI:CH211-262H13.3-RELATED-RELATED"/>
    <property type="match status" value="1"/>
</dbReference>
<sequence>MKRVNTASSTSQAHIRRMRREANQNAEVANLSQFEVERDINSICEPVFQDYTKRSLEFLKIQFREMTAKIDDLLDSRPKPCICTIQRIEENEQQFLLPLDSFDAIEHLENSMKDQQSRQQMILLLLRIGGINLQKTVYAIMEKLFSYEIGTKFTWTGKSSKGIEKAKFSDLKNIYAAISGAVLGNKDLAGDEKTTVKVQYQVTEWLRHCQQNLKNDTITFFVTEDQGDNLYQLGHKEIKIAKQVIAETFRPTHSIDEHAGTIFNSGGYRLARLRQKLRNEVGQCPASIWRASSGIFQYLCTEHRVAVWVRTVPASADELKGPSVRDDFQKK</sequence>